<evidence type="ECO:0000256" key="3">
    <source>
        <dbReference type="SAM" id="MobiDB-lite"/>
    </source>
</evidence>
<dbReference type="Gene3D" id="3.10.450.30">
    <property type="entry name" value="Microbial ribonucleases"/>
    <property type="match status" value="1"/>
</dbReference>
<evidence type="ECO:0000256" key="2">
    <source>
        <dbReference type="ARBA" id="ARBA00022801"/>
    </source>
</evidence>
<feature type="compositionally biased region" description="Low complexity" evidence="3">
    <location>
        <begin position="46"/>
        <end position="55"/>
    </location>
</feature>
<comment type="caution">
    <text evidence="4">The sequence shown here is derived from an EMBL/GenBank/DDBJ whole genome shotgun (WGS) entry which is preliminary data.</text>
</comment>
<dbReference type="InterPro" id="IPR016191">
    <property type="entry name" value="Ribonuclease/ribotoxin"/>
</dbReference>
<dbReference type="GO" id="GO:0004521">
    <property type="term" value="F:RNA endonuclease activity"/>
    <property type="evidence" value="ECO:0007669"/>
    <property type="project" value="InterPro"/>
</dbReference>
<dbReference type="EMBL" id="JACHWT010000001">
    <property type="protein sequence ID" value="MBB3114951.1"/>
    <property type="molecule type" value="Genomic_DNA"/>
</dbReference>
<dbReference type="GO" id="GO:0003723">
    <property type="term" value="F:RNA binding"/>
    <property type="evidence" value="ECO:0007669"/>
    <property type="project" value="InterPro"/>
</dbReference>
<proteinExistence type="predicted"/>
<dbReference type="InterPro" id="IPR000026">
    <property type="entry name" value="N1-like"/>
</dbReference>
<dbReference type="GO" id="GO:0016787">
    <property type="term" value="F:hydrolase activity"/>
    <property type="evidence" value="ECO:0007669"/>
    <property type="project" value="UniProtKB-KW"/>
</dbReference>
<evidence type="ECO:0000313" key="4">
    <source>
        <dbReference type="EMBL" id="MBB3114951.1"/>
    </source>
</evidence>
<feature type="region of interest" description="Disordered" evidence="3">
    <location>
        <begin position="35"/>
        <end position="100"/>
    </location>
</feature>
<organism evidence="4 5">
    <name type="scientific">Corynebacterium bovis DSM 20582 = CIP 54.80</name>
    <dbReference type="NCBI Taxonomy" id="927655"/>
    <lineage>
        <taxon>Bacteria</taxon>
        <taxon>Bacillati</taxon>
        <taxon>Actinomycetota</taxon>
        <taxon>Actinomycetes</taxon>
        <taxon>Mycobacteriales</taxon>
        <taxon>Corynebacteriaceae</taxon>
        <taxon>Corynebacterium</taxon>
    </lineage>
</organism>
<evidence type="ECO:0000313" key="5">
    <source>
        <dbReference type="Proteomes" id="UP000612712"/>
    </source>
</evidence>
<accession>A0A8H9Y7N1</accession>
<dbReference type="Pfam" id="PF00545">
    <property type="entry name" value="Ribonuclease"/>
    <property type="match status" value="1"/>
</dbReference>
<dbReference type="Proteomes" id="UP000612712">
    <property type="component" value="Unassembled WGS sequence"/>
</dbReference>
<gene>
    <name evidence="4" type="ORF">FHU32_000139</name>
</gene>
<keyword evidence="1" id="KW-0540">Nuclease</keyword>
<protein>
    <submittedName>
        <fullName evidence="4">Guanyl-specific ribonuclease Sa</fullName>
    </submittedName>
</protein>
<evidence type="ECO:0000256" key="1">
    <source>
        <dbReference type="ARBA" id="ARBA00022722"/>
    </source>
</evidence>
<reference evidence="4" key="1">
    <citation type="submission" date="2020-08" db="EMBL/GenBank/DDBJ databases">
        <title>Sequencing the genomes of 1000 actinobacteria strains.</title>
        <authorList>
            <person name="Klenk H.-P."/>
        </authorList>
    </citation>
    <scope>NUCLEOTIDE SEQUENCE</scope>
    <source>
        <strain evidence="4">DSM 20582</strain>
    </source>
</reference>
<sequence length="197" mass="19774">MAAGSQGRGRGSRRSRAVTGALAAVAVAALGAFGYTEVTGDGPGQGSSPSSHSPQGQGGRGDRPGQDGGSGGAGGSGRAGQGGREGRGLSGTCPVTTLPGEADAVIDEILAGAPPRHPGDDGKHFGNYEGALPSEASSYYREYTVDTPGARTRGARRIVVGGGTRTDPDVWYYTGDHYASFCAIPDAEDQEAPALPR</sequence>
<dbReference type="SUPFAM" id="SSF53933">
    <property type="entry name" value="Microbial ribonucleases"/>
    <property type="match status" value="1"/>
</dbReference>
<dbReference type="AlphaFoldDB" id="A0A8H9Y7N1"/>
<keyword evidence="2" id="KW-0378">Hydrolase</keyword>
<feature type="compositionally biased region" description="Gly residues" evidence="3">
    <location>
        <begin position="66"/>
        <end position="83"/>
    </location>
</feature>
<dbReference type="GeneID" id="60808511"/>
<name>A0A8H9Y7N1_9CORY</name>
<dbReference type="RefSeq" id="WP_083825977.1">
    <property type="nucleotide sequence ID" value="NZ_AENJ01000040.1"/>
</dbReference>